<evidence type="ECO:0000313" key="1">
    <source>
        <dbReference type="EMBL" id="MBF2735995.1"/>
    </source>
</evidence>
<organism evidence="1 2">
    <name type="scientific">Candidatus Amphirhobacter heronislandensis</name>
    <dbReference type="NCBI Taxonomy" id="1732024"/>
    <lineage>
        <taxon>Bacteria</taxon>
        <taxon>Pseudomonadati</taxon>
        <taxon>Pseudomonadota</taxon>
        <taxon>Gammaproteobacteria</taxon>
        <taxon>Candidatus Tethybacterales</taxon>
        <taxon>Candidatus Tethybacteraceae</taxon>
        <taxon>Candidatus Amphirhobacter</taxon>
    </lineage>
</organism>
<proteinExistence type="predicted"/>
<dbReference type="InterPro" id="IPR036102">
    <property type="entry name" value="OsmC/Ohrsf"/>
</dbReference>
<dbReference type="InterPro" id="IPR003718">
    <property type="entry name" value="OsmC/Ohr_fam"/>
</dbReference>
<protein>
    <submittedName>
        <fullName evidence="1">OsmC family protein</fullName>
    </submittedName>
</protein>
<dbReference type="AlphaFoldDB" id="A0A930UDP6"/>
<dbReference type="SUPFAM" id="SSF82784">
    <property type="entry name" value="OsmC-like"/>
    <property type="match status" value="1"/>
</dbReference>
<comment type="caution">
    <text evidence="1">The sequence shown here is derived from an EMBL/GenBank/DDBJ whole genome shotgun (WGS) entry which is preliminary data.</text>
</comment>
<dbReference type="Gene3D" id="3.30.300.20">
    <property type="match status" value="1"/>
</dbReference>
<accession>A0A930UDP6</accession>
<dbReference type="Pfam" id="PF02566">
    <property type="entry name" value="OsmC"/>
    <property type="match status" value="1"/>
</dbReference>
<gene>
    <name evidence="1" type="ORF">ISN26_08050</name>
</gene>
<name>A0A930UDP6_9GAMM</name>
<dbReference type="PANTHER" id="PTHR34352">
    <property type="entry name" value="PROTEIN YHFA"/>
    <property type="match status" value="1"/>
</dbReference>
<reference evidence="1" key="1">
    <citation type="submission" date="2020-10" db="EMBL/GenBank/DDBJ databases">
        <title>An improved Amphimedon queenslandica hologenome assembly reveals how three proteobacterial symbionts can extend the metabolic phenotypic of their marine sponge host.</title>
        <authorList>
            <person name="Degnan B."/>
            <person name="Degnan S."/>
            <person name="Xiang X."/>
        </authorList>
    </citation>
    <scope>NUCLEOTIDE SEQUENCE</scope>
    <source>
        <strain evidence="1">AqS2</strain>
    </source>
</reference>
<dbReference type="Proteomes" id="UP000604381">
    <property type="component" value="Unassembled WGS sequence"/>
</dbReference>
<evidence type="ECO:0000313" key="2">
    <source>
        <dbReference type="Proteomes" id="UP000604381"/>
    </source>
</evidence>
<dbReference type="EMBL" id="JADHEI010000058">
    <property type="protein sequence ID" value="MBF2735995.1"/>
    <property type="molecule type" value="Genomic_DNA"/>
</dbReference>
<keyword evidence="2" id="KW-1185">Reference proteome</keyword>
<sequence length="133" mass="14232">MEVEAVWQEGMRFEVASGSGHTWTVDGPPELGGANAGPRPMELMLASAVTCSGIDVVEILRKGRRSFDGVTVKAVGERSDKVPKVFTRIELRFAVRGADPAHAARAVELSASKYCSALRMLDGAAEISWSLEA</sequence>
<dbReference type="InterPro" id="IPR015946">
    <property type="entry name" value="KH_dom-like_a/b"/>
</dbReference>
<dbReference type="PANTHER" id="PTHR34352:SF1">
    <property type="entry name" value="PROTEIN YHFA"/>
    <property type="match status" value="1"/>
</dbReference>